<dbReference type="Proteomes" id="UP000664032">
    <property type="component" value="Unassembled WGS sequence"/>
</dbReference>
<reference evidence="1" key="1">
    <citation type="submission" date="2021-10" db="EMBL/GenBank/DDBJ databases">
        <title>Psilocybe cubensis genome.</title>
        <authorList>
            <person name="Mckernan K.J."/>
            <person name="Crawford S."/>
            <person name="Trippe A."/>
            <person name="Kane L.T."/>
            <person name="Mclaughlin S."/>
        </authorList>
    </citation>
    <scope>NUCLEOTIDE SEQUENCE</scope>
    <source>
        <strain evidence="1">MGC-MH-2018</strain>
    </source>
</reference>
<dbReference type="EMBL" id="JAFIQS020000011">
    <property type="protein sequence ID" value="KAH9476005.1"/>
    <property type="molecule type" value="Genomic_DNA"/>
</dbReference>
<protein>
    <submittedName>
        <fullName evidence="1">Uncharacterized protein</fullName>
    </submittedName>
</protein>
<evidence type="ECO:0000313" key="2">
    <source>
        <dbReference type="Proteomes" id="UP000664032"/>
    </source>
</evidence>
<organism evidence="1 2">
    <name type="scientific">Psilocybe cubensis</name>
    <name type="common">Psychedelic mushroom</name>
    <name type="synonym">Stropharia cubensis</name>
    <dbReference type="NCBI Taxonomy" id="181762"/>
    <lineage>
        <taxon>Eukaryota</taxon>
        <taxon>Fungi</taxon>
        <taxon>Dikarya</taxon>
        <taxon>Basidiomycota</taxon>
        <taxon>Agaricomycotina</taxon>
        <taxon>Agaricomycetes</taxon>
        <taxon>Agaricomycetidae</taxon>
        <taxon>Agaricales</taxon>
        <taxon>Agaricineae</taxon>
        <taxon>Strophariaceae</taxon>
        <taxon>Psilocybe</taxon>
    </lineage>
</organism>
<comment type="caution">
    <text evidence="1">The sequence shown here is derived from an EMBL/GenBank/DDBJ whole genome shotgun (WGS) entry which is preliminary data.</text>
</comment>
<proteinExistence type="predicted"/>
<name>A0ACB8GJW8_PSICU</name>
<evidence type="ECO:0000313" key="1">
    <source>
        <dbReference type="EMBL" id="KAH9476005.1"/>
    </source>
</evidence>
<accession>A0ACB8GJW8</accession>
<sequence>MEVSCAFVMTISLNIWSSIHFDDVHLSSFSMADDFLTSSKSFARSVTRVRNSLAKFSLLGTIGQQRFAVFSRHTLPWAQAIPPSTGNNIRVREHTADGLPCVPPFIR</sequence>
<gene>
    <name evidence="1" type="ORF">JR316_0011573</name>
</gene>
<keyword evidence="2" id="KW-1185">Reference proteome</keyword>